<organism evidence="1 2">
    <name type="scientific">Portunus trituberculatus</name>
    <name type="common">Swimming crab</name>
    <name type="synonym">Neptunus trituberculatus</name>
    <dbReference type="NCBI Taxonomy" id="210409"/>
    <lineage>
        <taxon>Eukaryota</taxon>
        <taxon>Metazoa</taxon>
        <taxon>Ecdysozoa</taxon>
        <taxon>Arthropoda</taxon>
        <taxon>Crustacea</taxon>
        <taxon>Multicrustacea</taxon>
        <taxon>Malacostraca</taxon>
        <taxon>Eumalacostraca</taxon>
        <taxon>Eucarida</taxon>
        <taxon>Decapoda</taxon>
        <taxon>Pleocyemata</taxon>
        <taxon>Brachyura</taxon>
        <taxon>Eubrachyura</taxon>
        <taxon>Portunoidea</taxon>
        <taxon>Portunidae</taxon>
        <taxon>Portuninae</taxon>
        <taxon>Portunus</taxon>
    </lineage>
</organism>
<evidence type="ECO:0000313" key="1">
    <source>
        <dbReference type="EMBL" id="MPC25444.1"/>
    </source>
</evidence>
<accession>A0A5B7DXC8</accession>
<comment type="caution">
    <text evidence="1">The sequence shown here is derived from an EMBL/GenBank/DDBJ whole genome shotgun (WGS) entry which is preliminary data.</text>
</comment>
<proteinExistence type="predicted"/>
<protein>
    <submittedName>
        <fullName evidence="1">Uncharacterized protein</fullName>
    </submittedName>
</protein>
<reference evidence="1 2" key="1">
    <citation type="submission" date="2019-05" db="EMBL/GenBank/DDBJ databases">
        <title>Another draft genome of Portunus trituberculatus and its Hox gene families provides insights of decapod evolution.</title>
        <authorList>
            <person name="Jeong J.-H."/>
            <person name="Song I."/>
            <person name="Kim S."/>
            <person name="Choi T."/>
            <person name="Kim D."/>
            <person name="Ryu S."/>
            <person name="Kim W."/>
        </authorList>
    </citation>
    <scope>NUCLEOTIDE SEQUENCE [LARGE SCALE GENOMIC DNA]</scope>
    <source>
        <tissue evidence="1">Muscle</tissue>
    </source>
</reference>
<dbReference type="AlphaFoldDB" id="A0A5B7DXC8"/>
<evidence type="ECO:0000313" key="2">
    <source>
        <dbReference type="Proteomes" id="UP000324222"/>
    </source>
</evidence>
<keyword evidence="2" id="KW-1185">Reference proteome</keyword>
<gene>
    <name evidence="1" type="ORF">E2C01_018557</name>
</gene>
<sequence>MRLPTLNSNRQAYTWCSVATLPPKVNFTKLRFAKCRGLL</sequence>
<name>A0A5B7DXC8_PORTR</name>
<dbReference type="EMBL" id="VSRR010001463">
    <property type="protein sequence ID" value="MPC25444.1"/>
    <property type="molecule type" value="Genomic_DNA"/>
</dbReference>
<dbReference type="Proteomes" id="UP000324222">
    <property type="component" value="Unassembled WGS sequence"/>
</dbReference>